<dbReference type="SUPFAM" id="SSF144232">
    <property type="entry name" value="HIT/MYND zinc finger-like"/>
    <property type="match status" value="1"/>
</dbReference>
<dbReference type="Gene3D" id="6.10.140.2220">
    <property type="match status" value="1"/>
</dbReference>
<dbReference type="InterPro" id="IPR002893">
    <property type="entry name" value="Znf_MYND"/>
</dbReference>
<protein>
    <recommendedName>
        <fullName evidence="4">MYND-type domain-containing protein</fullName>
    </recommendedName>
</protein>
<keyword evidence="1" id="KW-0479">Metal-binding</keyword>
<organism evidence="5 6">
    <name type="scientific">Setomelanomma holmii</name>
    <dbReference type="NCBI Taxonomy" id="210430"/>
    <lineage>
        <taxon>Eukaryota</taxon>
        <taxon>Fungi</taxon>
        <taxon>Dikarya</taxon>
        <taxon>Ascomycota</taxon>
        <taxon>Pezizomycotina</taxon>
        <taxon>Dothideomycetes</taxon>
        <taxon>Pleosporomycetidae</taxon>
        <taxon>Pleosporales</taxon>
        <taxon>Pleosporineae</taxon>
        <taxon>Phaeosphaeriaceae</taxon>
        <taxon>Setomelanomma</taxon>
    </lineage>
</organism>
<evidence type="ECO:0000256" key="3">
    <source>
        <dbReference type="ARBA" id="ARBA00022833"/>
    </source>
</evidence>
<dbReference type="Proteomes" id="UP000799777">
    <property type="component" value="Unassembled WGS sequence"/>
</dbReference>
<gene>
    <name evidence="5" type="ORF">EK21DRAFT_86777</name>
</gene>
<comment type="caution">
    <text evidence="5">The sequence shown here is derived from an EMBL/GenBank/DDBJ whole genome shotgun (WGS) entry which is preliminary data.</text>
</comment>
<feature type="domain" description="MYND-type" evidence="4">
    <location>
        <begin position="20"/>
        <end position="52"/>
    </location>
</feature>
<keyword evidence="3" id="KW-0862">Zinc</keyword>
<accession>A0A9P4LQ05</accession>
<keyword evidence="6" id="KW-1185">Reference proteome</keyword>
<sequence length="164" mass="18522">MSSTWLNPPMCANIQDGVQCTNDADRFVYSRCRLVQYCSKECKAAHWRTHKIETCKHPMNNPDWKPEWFTDRRAPPLTQAAPGSDYLGLPPDTKHIWGNMPAIDILQVEKNDGEMLCGFEIPFGIFVASIGLQSMLAQAGLKMRGVQEHTITRAWPRRMTTGGS</sequence>
<dbReference type="EMBL" id="ML978170">
    <property type="protein sequence ID" value="KAF2032760.1"/>
    <property type="molecule type" value="Genomic_DNA"/>
</dbReference>
<evidence type="ECO:0000313" key="6">
    <source>
        <dbReference type="Proteomes" id="UP000799777"/>
    </source>
</evidence>
<proteinExistence type="predicted"/>
<evidence type="ECO:0000256" key="1">
    <source>
        <dbReference type="ARBA" id="ARBA00022723"/>
    </source>
</evidence>
<keyword evidence="2" id="KW-0863">Zinc-finger</keyword>
<evidence type="ECO:0000259" key="4">
    <source>
        <dbReference type="Pfam" id="PF01753"/>
    </source>
</evidence>
<reference evidence="5" key="1">
    <citation type="journal article" date="2020" name="Stud. Mycol.">
        <title>101 Dothideomycetes genomes: a test case for predicting lifestyles and emergence of pathogens.</title>
        <authorList>
            <person name="Haridas S."/>
            <person name="Albert R."/>
            <person name="Binder M."/>
            <person name="Bloem J."/>
            <person name="Labutti K."/>
            <person name="Salamov A."/>
            <person name="Andreopoulos B."/>
            <person name="Baker S."/>
            <person name="Barry K."/>
            <person name="Bills G."/>
            <person name="Bluhm B."/>
            <person name="Cannon C."/>
            <person name="Castanera R."/>
            <person name="Culley D."/>
            <person name="Daum C."/>
            <person name="Ezra D."/>
            <person name="Gonzalez J."/>
            <person name="Henrissat B."/>
            <person name="Kuo A."/>
            <person name="Liang C."/>
            <person name="Lipzen A."/>
            <person name="Lutzoni F."/>
            <person name="Magnuson J."/>
            <person name="Mondo S."/>
            <person name="Nolan M."/>
            <person name="Ohm R."/>
            <person name="Pangilinan J."/>
            <person name="Park H.-J."/>
            <person name="Ramirez L."/>
            <person name="Alfaro M."/>
            <person name="Sun H."/>
            <person name="Tritt A."/>
            <person name="Yoshinaga Y."/>
            <person name="Zwiers L.-H."/>
            <person name="Turgeon B."/>
            <person name="Goodwin S."/>
            <person name="Spatafora J."/>
            <person name="Crous P."/>
            <person name="Grigoriev I."/>
        </authorList>
    </citation>
    <scope>NUCLEOTIDE SEQUENCE</scope>
    <source>
        <strain evidence="5">CBS 110217</strain>
    </source>
</reference>
<dbReference type="OrthoDB" id="5282002at2759"/>
<dbReference type="AlphaFoldDB" id="A0A9P4LQ05"/>
<evidence type="ECO:0000256" key="2">
    <source>
        <dbReference type="ARBA" id="ARBA00022771"/>
    </source>
</evidence>
<name>A0A9P4LQ05_9PLEO</name>
<dbReference type="GO" id="GO:0008270">
    <property type="term" value="F:zinc ion binding"/>
    <property type="evidence" value="ECO:0007669"/>
    <property type="project" value="UniProtKB-KW"/>
</dbReference>
<dbReference type="Pfam" id="PF01753">
    <property type="entry name" value="zf-MYND"/>
    <property type="match status" value="1"/>
</dbReference>
<evidence type="ECO:0000313" key="5">
    <source>
        <dbReference type="EMBL" id="KAF2032760.1"/>
    </source>
</evidence>